<dbReference type="GO" id="GO:0005634">
    <property type="term" value="C:nucleus"/>
    <property type="evidence" value="ECO:0007669"/>
    <property type="project" value="UniProtKB-SubCell"/>
</dbReference>
<dbReference type="PROSITE" id="PS51504">
    <property type="entry name" value="H15"/>
    <property type="match status" value="1"/>
</dbReference>
<dbReference type="Ensembl" id="ENSGWIT00000045008.1">
    <property type="protein sequence ID" value="ENSGWIP00000041437.1"/>
    <property type="gene ID" value="ENSGWIG00000020878.1"/>
</dbReference>
<organism evidence="10 11">
    <name type="scientific">Gouania willdenowi</name>
    <name type="common">Blunt-snouted clingfish</name>
    <name type="synonym">Lepadogaster willdenowi</name>
    <dbReference type="NCBI Taxonomy" id="441366"/>
    <lineage>
        <taxon>Eukaryota</taxon>
        <taxon>Metazoa</taxon>
        <taxon>Chordata</taxon>
        <taxon>Craniata</taxon>
        <taxon>Vertebrata</taxon>
        <taxon>Euteleostomi</taxon>
        <taxon>Actinopterygii</taxon>
        <taxon>Neopterygii</taxon>
        <taxon>Teleostei</taxon>
        <taxon>Neoteleostei</taxon>
        <taxon>Acanthomorphata</taxon>
        <taxon>Ovalentaria</taxon>
        <taxon>Blenniimorphae</taxon>
        <taxon>Blenniiformes</taxon>
        <taxon>Gobiesocoidei</taxon>
        <taxon>Gobiesocidae</taxon>
        <taxon>Gobiesocinae</taxon>
        <taxon>Gouania</taxon>
    </lineage>
</organism>
<dbReference type="GO" id="GO:0000786">
    <property type="term" value="C:nucleosome"/>
    <property type="evidence" value="ECO:0007669"/>
    <property type="project" value="InterPro"/>
</dbReference>
<comment type="function">
    <text evidence="1">Histones H1 are necessary for the condensation of nucleosome chains into higher-order structures.</text>
</comment>
<dbReference type="InterPro" id="IPR005818">
    <property type="entry name" value="Histone_H1/H5_H15"/>
</dbReference>
<reference evidence="10" key="2">
    <citation type="submission" date="2025-08" db="UniProtKB">
        <authorList>
            <consortium name="Ensembl"/>
        </authorList>
    </citation>
    <scope>IDENTIFICATION</scope>
</reference>
<feature type="domain" description="H15" evidence="9">
    <location>
        <begin position="26"/>
        <end position="99"/>
    </location>
</feature>
<evidence type="ECO:0000313" key="10">
    <source>
        <dbReference type="Ensembl" id="ENSGWIP00000041437.1"/>
    </source>
</evidence>
<dbReference type="SUPFAM" id="SSF46785">
    <property type="entry name" value="Winged helix' DNA-binding domain"/>
    <property type="match status" value="1"/>
</dbReference>
<evidence type="ECO:0000256" key="1">
    <source>
        <dbReference type="ARBA" id="ARBA00002809"/>
    </source>
</evidence>
<dbReference type="Proteomes" id="UP000694680">
    <property type="component" value="Chromosome 2"/>
</dbReference>
<dbReference type="PANTHER" id="PTHR11467:SF20">
    <property type="entry name" value="H15 DOMAIN-CONTAINING PROTEIN-RELATED"/>
    <property type="match status" value="1"/>
</dbReference>
<sequence>MAEVAPPKEAKKKASKPKTAQKKKSSGPSVSELILEAVAASKERRGLSLSALKKELAAKGYDVVRNNSRVNAAVRRLVENGKLLRTKGTGAAGTFKLAKSTEAKQICCVMQYNPKSMQR</sequence>
<dbReference type="CDD" id="cd00073">
    <property type="entry name" value="H15"/>
    <property type="match status" value="1"/>
</dbReference>
<dbReference type="GO" id="GO:0006334">
    <property type="term" value="P:nucleosome assembly"/>
    <property type="evidence" value="ECO:0007669"/>
    <property type="project" value="InterPro"/>
</dbReference>
<dbReference type="InterPro" id="IPR005819">
    <property type="entry name" value="H1/H5"/>
</dbReference>
<proteinExistence type="inferred from homology"/>
<keyword evidence="5 7" id="KW-0238">DNA-binding</keyword>
<feature type="region of interest" description="Disordered" evidence="8">
    <location>
        <begin position="1"/>
        <end position="29"/>
    </location>
</feature>
<dbReference type="Gene3D" id="1.10.10.10">
    <property type="entry name" value="Winged helix-like DNA-binding domain superfamily/Winged helix DNA-binding domain"/>
    <property type="match status" value="1"/>
</dbReference>
<dbReference type="Pfam" id="PF00538">
    <property type="entry name" value="Linker_histone"/>
    <property type="match status" value="1"/>
</dbReference>
<name>A0A8C5NAQ3_GOUWI</name>
<comment type="subcellular location">
    <subcellularLocation>
        <location evidence="3">Chromosome</location>
    </subcellularLocation>
    <subcellularLocation>
        <location evidence="2 7">Nucleus</location>
    </subcellularLocation>
</comment>
<feature type="compositionally biased region" description="Basic residues" evidence="8">
    <location>
        <begin position="10"/>
        <end position="25"/>
    </location>
</feature>
<dbReference type="AlphaFoldDB" id="A0A8C5NAQ3"/>
<evidence type="ECO:0000313" key="11">
    <source>
        <dbReference type="Proteomes" id="UP000694680"/>
    </source>
</evidence>
<evidence type="ECO:0000256" key="4">
    <source>
        <dbReference type="ARBA" id="ARBA00022454"/>
    </source>
</evidence>
<dbReference type="PRINTS" id="PR00624">
    <property type="entry name" value="HISTONEH5"/>
</dbReference>
<evidence type="ECO:0000256" key="8">
    <source>
        <dbReference type="SAM" id="MobiDB-lite"/>
    </source>
</evidence>
<dbReference type="GO" id="GO:0045910">
    <property type="term" value="P:negative regulation of DNA recombination"/>
    <property type="evidence" value="ECO:0007669"/>
    <property type="project" value="TreeGrafter"/>
</dbReference>
<keyword evidence="11" id="KW-1185">Reference proteome</keyword>
<dbReference type="GO" id="GO:0003690">
    <property type="term" value="F:double-stranded DNA binding"/>
    <property type="evidence" value="ECO:0007669"/>
    <property type="project" value="TreeGrafter"/>
</dbReference>
<evidence type="ECO:0000256" key="7">
    <source>
        <dbReference type="RuleBase" id="RU003894"/>
    </source>
</evidence>
<dbReference type="PANTHER" id="PTHR11467">
    <property type="entry name" value="HISTONE H1"/>
    <property type="match status" value="1"/>
</dbReference>
<comment type="similarity">
    <text evidence="7">Belongs to the histone H1/H5 family.</text>
</comment>
<protein>
    <recommendedName>
        <fullName evidence="9">H15 domain-containing protein</fullName>
    </recommendedName>
</protein>
<dbReference type="InterPro" id="IPR036388">
    <property type="entry name" value="WH-like_DNA-bd_sf"/>
</dbReference>
<evidence type="ECO:0000256" key="5">
    <source>
        <dbReference type="ARBA" id="ARBA00023125"/>
    </source>
</evidence>
<evidence type="ECO:0000256" key="2">
    <source>
        <dbReference type="ARBA" id="ARBA00004123"/>
    </source>
</evidence>
<dbReference type="InterPro" id="IPR036390">
    <property type="entry name" value="WH_DNA-bd_sf"/>
</dbReference>
<dbReference type="GO" id="GO:0030261">
    <property type="term" value="P:chromosome condensation"/>
    <property type="evidence" value="ECO:0007669"/>
    <property type="project" value="TreeGrafter"/>
</dbReference>
<evidence type="ECO:0000259" key="9">
    <source>
        <dbReference type="PROSITE" id="PS51504"/>
    </source>
</evidence>
<dbReference type="SMART" id="SM00526">
    <property type="entry name" value="H15"/>
    <property type="match status" value="1"/>
</dbReference>
<dbReference type="GO" id="GO:0031492">
    <property type="term" value="F:nucleosomal DNA binding"/>
    <property type="evidence" value="ECO:0007669"/>
    <property type="project" value="TreeGrafter"/>
</dbReference>
<evidence type="ECO:0000256" key="3">
    <source>
        <dbReference type="ARBA" id="ARBA00004286"/>
    </source>
</evidence>
<reference evidence="10" key="1">
    <citation type="submission" date="2020-06" db="EMBL/GenBank/DDBJ databases">
        <authorList>
            <consortium name="Wellcome Sanger Institute Data Sharing"/>
        </authorList>
    </citation>
    <scope>NUCLEOTIDE SEQUENCE [LARGE SCALE GENOMIC DNA]</scope>
</reference>
<dbReference type="GO" id="GO:0030527">
    <property type="term" value="F:structural constituent of chromatin"/>
    <property type="evidence" value="ECO:0007669"/>
    <property type="project" value="InterPro"/>
</dbReference>
<keyword evidence="6 7" id="KW-0539">Nucleus</keyword>
<reference evidence="10" key="3">
    <citation type="submission" date="2025-09" db="UniProtKB">
        <authorList>
            <consortium name="Ensembl"/>
        </authorList>
    </citation>
    <scope>IDENTIFICATION</scope>
</reference>
<evidence type="ECO:0000256" key="6">
    <source>
        <dbReference type="ARBA" id="ARBA00023242"/>
    </source>
</evidence>
<keyword evidence="4 7" id="KW-0158">Chromosome</keyword>
<accession>A0A8C5NAQ3</accession>